<accession>A0ABW4ZKH2</accession>
<comment type="caution">
    <text evidence="1">The sequence shown here is derived from an EMBL/GenBank/DDBJ whole genome shotgun (WGS) entry which is preliminary data.</text>
</comment>
<dbReference type="RefSeq" id="WP_379125498.1">
    <property type="nucleotide sequence ID" value="NZ_JBHUHZ010000001.1"/>
</dbReference>
<name>A0ABW4ZKH2_9SPHI</name>
<dbReference type="Proteomes" id="UP001597387">
    <property type="component" value="Unassembled WGS sequence"/>
</dbReference>
<protein>
    <submittedName>
        <fullName evidence="1">Uncharacterized protein</fullName>
    </submittedName>
</protein>
<evidence type="ECO:0000313" key="2">
    <source>
        <dbReference type="Proteomes" id="UP001597387"/>
    </source>
</evidence>
<sequence>MNYRTAVLLLGAAHRKSITEKIQHWIGKEAPLLKWGFYGS</sequence>
<dbReference type="EMBL" id="JBHUHZ010000001">
    <property type="protein sequence ID" value="MFD2162235.1"/>
    <property type="molecule type" value="Genomic_DNA"/>
</dbReference>
<proteinExistence type="predicted"/>
<organism evidence="1 2">
    <name type="scientific">Paradesertivirga mongoliensis</name>
    <dbReference type="NCBI Taxonomy" id="2100740"/>
    <lineage>
        <taxon>Bacteria</taxon>
        <taxon>Pseudomonadati</taxon>
        <taxon>Bacteroidota</taxon>
        <taxon>Sphingobacteriia</taxon>
        <taxon>Sphingobacteriales</taxon>
        <taxon>Sphingobacteriaceae</taxon>
        <taxon>Paradesertivirga</taxon>
    </lineage>
</organism>
<evidence type="ECO:0000313" key="1">
    <source>
        <dbReference type="EMBL" id="MFD2162235.1"/>
    </source>
</evidence>
<gene>
    <name evidence="1" type="ORF">ACFSJU_07510</name>
</gene>
<reference evidence="2" key="1">
    <citation type="journal article" date="2019" name="Int. J. Syst. Evol. Microbiol.">
        <title>The Global Catalogue of Microorganisms (GCM) 10K type strain sequencing project: providing services to taxonomists for standard genome sequencing and annotation.</title>
        <authorList>
            <consortium name="The Broad Institute Genomics Platform"/>
            <consortium name="The Broad Institute Genome Sequencing Center for Infectious Disease"/>
            <person name="Wu L."/>
            <person name="Ma J."/>
        </authorList>
    </citation>
    <scope>NUCLEOTIDE SEQUENCE [LARGE SCALE GENOMIC DNA]</scope>
    <source>
        <strain evidence="2">KCTC 42217</strain>
    </source>
</reference>
<keyword evidence="2" id="KW-1185">Reference proteome</keyword>